<dbReference type="AlphaFoldDB" id="A0A9P8RP17"/>
<dbReference type="InterPro" id="IPR051531">
    <property type="entry name" value="N-acetyltransferase"/>
</dbReference>
<name>A0A9P8RP17_9PEZI</name>
<gene>
    <name evidence="2" type="ORF">BKA67DRAFT_578414</name>
</gene>
<comment type="caution">
    <text evidence="2">The sequence shown here is derived from an EMBL/GenBank/DDBJ whole genome shotgun (WGS) entry which is preliminary data.</text>
</comment>
<dbReference type="OrthoDB" id="64477at2759"/>
<dbReference type="PANTHER" id="PTHR43792:SF1">
    <property type="entry name" value="N-ACETYLTRANSFERASE DOMAIN-CONTAINING PROTEIN"/>
    <property type="match status" value="1"/>
</dbReference>
<dbReference type="InterPro" id="IPR016181">
    <property type="entry name" value="Acyl_CoA_acyltransferase"/>
</dbReference>
<dbReference type="RefSeq" id="XP_045954242.1">
    <property type="nucleotide sequence ID" value="XM_046103694.1"/>
</dbReference>
<dbReference type="PROSITE" id="PS51186">
    <property type="entry name" value="GNAT"/>
    <property type="match status" value="1"/>
</dbReference>
<accession>A0A9P8RP17</accession>
<dbReference type="PANTHER" id="PTHR43792">
    <property type="entry name" value="GNAT FAMILY, PUTATIVE (AFU_ORTHOLOGUE AFUA_3G00765)-RELATED-RELATED"/>
    <property type="match status" value="1"/>
</dbReference>
<dbReference type="InterPro" id="IPR000182">
    <property type="entry name" value="GNAT_dom"/>
</dbReference>
<evidence type="ECO:0000313" key="2">
    <source>
        <dbReference type="EMBL" id="KAH6647730.1"/>
    </source>
</evidence>
<protein>
    <submittedName>
        <fullName evidence="2">Gcn5-related n-acetyltransferase</fullName>
    </submittedName>
</protein>
<reference evidence="2" key="1">
    <citation type="journal article" date="2021" name="Nat. Commun.">
        <title>Genetic determinants of endophytism in the Arabidopsis root mycobiome.</title>
        <authorList>
            <person name="Mesny F."/>
            <person name="Miyauchi S."/>
            <person name="Thiergart T."/>
            <person name="Pickel B."/>
            <person name="Atanasova L."/>
            <person name="Karlsson M."/>
            <person name="Huettel B."/>
            <person name="Barry K.W."/>
            <person name="Haridas S."/>
            <person name="Chen C."/>
            <person name="Bauer D."/>
            <person name="Andreopoulos W."/>
            <person name="Pangilinan J."/>
            <person name="LaButti K."/>
            <person name="Riley R."/>
            <person name="Lipzen A."/>
            <person name="Clum A."/>
            <person name="Drula E."/>
            <person name="Henrissat B."/>
            <person name="Kohler A."/>
            <person name="Grigoriev I.V."/>
            <person name="Martin F.M."/>
            <person name="Hacquard S."/>
        </authorList>
    </citation>
    <scope>NUCLEOTIDE SEQUENCE</scope>
    <source>
        <strain evidence="2">MPI-SDFR-AT-0073</strain>
    </source>
</reference>
<dbReference type="GO" id="GO:0016747">
    <property type="term" value="F:acyltransferase activity, transferring groups other than amino-acyl groups"/>
    <property type="evidence" value="ECO:0007669"/>
    <property type="project" value="InterPro"/>
</dbReference>
<dbReference type="Proteomes" id="UP000758603">
    <property type="component" value="Unassembled WGS sequence"/>
</dbReference>
<dbReference type="Pfam" id="PF13302">
    <property type="entry name" value="Acetyltransf_3"/>
    <property type="match status" value="1"/>
</dbReference>
<keyword evidence="3" id="KW-1185">Reference proteome</keyword>
<proteinExistence type="predicted"/>
<sequence>MSFQFPPESYEILTPRLVLRSTIAQDAEAMIDLMCKVENLPMGQTEAMAGQTVEAMVARLERWNSTAAQGKNAYLAIALRDTNEVIGYMGFNCFRTKEEFEGTVPERETPLPGVEGRYLTDLGVVMDYRQRRKGYSTEVVSACLELAFNAIGCEVVRLETGLANEPWRGLMYAFGFGDLEEKGVLSYGDHPIGWIYNVKRDAWKKTRETLKAQGKWPL</sequence>
<feature type="domain" description="N-acetyltransferase" evidence="1">
    <location>
        <begin position="17"/>
        <end position="201"/>
    </location>
</feature>
<dbReference type="EMBL" id="JAGPXC010000008">
    <property type="protein sequence ID" value="KAH6647730.1"/>
    <property type="molecule type" value="Genomic_DNA"/>
</dbReference>
<dbReference type="Gene3D" id="3.40.630.30">
    <property type="match status" value="1"/>
</dbReference>
<evidence type="ECO:0000313" key="3">
    <source>
        <dbReference type="Proteomes" id="UP000758603"/>
    </source>
</evidence>
<dbReference type="SUPFAM" id="SSF55729">
    <property type="entry name" value="Acyl-CoA N-acyltransferases (Nat)"/>
    <property type="match status" value="1"/>
</dbReference>
<evidence type="ECO:0000259" key="1">
    <source>
        <dbReference type="PROSITE" id="PS51186"/>
    </source>
</evidence>
<dbReference type="GeneID" id="70132585"/>
<organism evidence="2 3">
    <name type="scientific">Truncatella angustata</name>
    <dbReference type="NCBI Taxonomy" id="152316"/>
    <lineage>
        <taxon>Eukaryota</taxon>
        <taxon>Fungi</taxon>
        <taxon>Dikarya</taxon>
        <taxon>Ascomycota</taxon>
        <taxon>Pezizomycotina</taxon>
        <taxon>Sordariomycetes</taxon>
        <taxon>Xylariomycetidae</taxon>
        <taxon>Amphisphaeriales</taxon>
        <taxon>Sporocadaceae</taxon>
        <taxon>Truncatella</taxon>
    </lineage>
</organism>